<dbReference type="EMBL" id="ML210315">
    <property type="protein sequence ID" value="TFK20020.1"/>
    <property type="molecule type" value="Genomic_DNA"/>
</dbReference>
<dbReference type="Proteomes" id="UP000307440">
    <property type="component" value="Unassembled WGS sequence"/>
</dbReference>
<feature type="region of interest" description="Disordered" evidence="1">
    <location>
        <begin position="287"/>
        <end position="334"/>
    </location>
</feature>
<proteinExistence type="predicted"/>
<feature type="chain" id="PRO_5022761877" evidence="2">
    <location>
        <begin position="24"/>
        <end position="334"/>
    </location>
</feature>
<feature type="compositionally biased region" description="Low complexity" evidence="1">
    <location>
        <begin position="314"/>
        <end position="334"/>
    </location>
</feature>
<name>A0A5C3KIP5_COPMA</name>
<evidence type="ECO:0000313" key="4">
    <source>
        <dbReference type="Proteomes" id="UP000307440"/>
    </source>
</evidence>
<dbReference type="AlphaFoldDB" id="A0A5C3KIP5"/>
<protein>
    <submittedName>
        <fullName evidence="3">Uncharacterized protein</fullName>
    </submittedName>
</protein>
<evidence type="ECO:0000313" key="3">
    <source>
        <dbReference type="EMBL" id="TFK20020.1"/>
    </source>
</evidence>
<reference evidence="3 4" key="1">
    <citation type="journal article" date="2019" name="Nat. Ecol. Evol.">
        <title>Megaphylogeny resolves global patterns of mushroom evolution.</title>
        <authorList>
            <person name="Varga T."/>
            <person name="Krizsan K."/>
            <person name="Foldi C."/>
            <person name="Dima B."/>
            <person name="Sanchez-Garcia M."/>
            <person name="Sanchez-Ramirez S."/>
            <person name="Szollosi G.J."/>
            <person name="Szarkandi J.G."/>
            <person name="Papp V."/>
            <person name="Albert L."/>
            <person name="Andreopoulos W."/>
            <person name="Angelini C."/>
            <person name="Antonin V."/>
            <person name="Barry K.W."/>
            <person name="Bougher N.L."/>
            <person name="Buchanan P."/>
            <person name="Buyck B."/>
            <person name="Bense V."/>
            <person name="Catcheside P."/>
            <person name="Chovatia M."/>
            <person name="Cooper J."/>
            <person name="Damon W."/>
            <person name="Desjardin D."/>
            <person name="Finy P."/>
            <person name="Geml J."/>
            <person name="Haridas S."/>
            <person name="Hughes K."/>
            <person name="Justo A."/>
            <person name="Karasinski D."/>
            <person name="Kautmanova I."/>
            <person name="Kiss B."/>
            <person name="Kocsube S."/>
            <person name="Kotiranta H."/>
            <person name="LaButti K.M."/>
            <person name="Lechner B.E."/>
            <person name="Liimatainen K."/>
            <person name="Lipzen A."/>
            <person name="Lukacs Z."/>
            <person name="Mihaltcheva S."/>
            <person name="Morgado L.N."/>
            <person name="Niskanen T."/>
            <person name="Noordeloos M.E."/>
            <person name="Ohm R.A."/>
            <person name="Ortiz-Santana B."/>
            <person name="Ovrebo C."/>
            <person name="Racz N."/>
            <person name="Riley R."/>
            <person name="Savchenko A."/>
            <person name="Shiryaev A."/>
            <person name="Soop K."/>
            <person name="Spirin V."/>
            <person name="Szebenyi C."/>
            <person name="Tomsovsky M."/>
            <person name="Tulloss R.E."/>
            <person name="Uehling J."/>
            <person name="Grigoriev I.V."/>
            <person name="Vagvolgyi C."/>
            <person name="Papp T."/>
            <person name="Martin F.M."/>
            <person name="Miettinen O."/>
            <person name="Hibbett D.S."/>
            <person name="Nagy L.G."/>
        </authorList>
    </citation>
    <scope>NUCLEOTIDE SEQUENCE [LARGE SCALE GENOMIC DNA]</scope>
    <source>
        <strain evidence="3 4">CBS 121175</strain>
    </source>
</reference>
<feature type="signal peptide" evidence="2">
    <location>
        <begin position="1"/>
        <end position="23"/>
    </location>
</feature>
<organism evidence="3 4">
    <name type="scientific">Coprinopsis marcescibilis</name>
    <name type="common">Agaric fungus</name>
    <name type="synonym">Psathyrella marcescibilis</name>
    <dbReference type="NCBI Taxonomy" id="230819"/>
    <lineage>
        <taxon>Eukaryota</taxon>
        <taxon>Fungi</taxon>
        <taxon>Dikarya</taxon>
        <taxon>Basidiomycota</taxon>
        <taxon>Agaricomycotina</taxon>
        <taxon>Agaricomycetes</taxon>
        <taxon>Agaricomycetidae</taxon>
        <taxon>Agaricales</taxon>
        <taxon>Agaricineae</taxon>
        <taxon>Psathyrellaceae</taxon>
        <taxon>Coprinopsis</taxon>
    </lineage>
</organism>
<evidence type="ECO:0000256" key="1">
    <source>
        <dbReference type="SAM" id="MobiDB-lite"/>
    </source>
</evidence>
<sequence>MYFSKRILLQLLQLIHPAIHIVAHQQSLDRPFIACYLYEPPTSDIQSMPSLYRNESIAEDVIVETLLDVDAFKMSSSDSCWRHTSRSVSLPSISLEDNWDQSTSCHTTPSFEKLRSFNRKLALTRTNSIIETAISDAVTPPSPGLKNPQPRRTFTRTPRSRSFPSISFPTVAGVPIPTANATPNTTIPLPLSAIGLHILSPAYTASSYPTGTYACESESETDDIFCIGSPARLVRRLGESRLALSAEYQARLAPFVDSTPKERNSRAIRWKDEELFALVYRAQSSHAIQRGQGNRPRPRPLVNFSSGPSPSPSPSFTATATESEEAVASTNDSH</sequence>
<evidence type="ECO:0000256" key="2">
    <source>
        <dbReference type="SAM" id="SignalP"/>
    </source>
</evidence>
<feature type="compositionally biased region" description="Low complexity" evidence="1">
    <location>
        <begin position="150"/>
        <end position="160"/>
    </location>
</feature>
<keyword evidence="4" id="KW-1185">Reference proteome</keyword>
<feature type="region of interest" description="Disordered" evidence="1">
    <location>
        <begin position="136"/>
        <end position="160"/>
    </location>
</feature>
<gene>
    <name evidence="3" type="ORF">FA15DRAFT_659408</name>
</gene>
<accession>A0A5C3KIP5</accession>
<keyword evidence="2" id="KW-0732">Signal</keyword>